<dbReference type="InterPro" id="IPR002559">
    <property type="entry name" value="Transposase_11"/>
</dbReference>
<dbReference type="InterPro" id="IPR051698">
    <property type="entry name" value="Transposase_11-like"/>
</dbReference>
<evidence type="ECO:0000259" key="2">
    <source>
        <dbReference type="Pfam" id="PF01609"/>
    </source>
</evidence>
<feature type="region of interest" description="Disordered" evidence="1">
    <location>
        <begin position="1"/>
        <end position="21"/>
    </location>
</feature>
<dbReference type="EMBL" id="AQPN01000138">
    <property type="protein sequence ID" value="EOR92981.1"/>
    <property type="molecule type" value="Genomic_DNA"/>
</dbReference>
<dbReference type="PANTHER" id="PTHR30298:SF0">
    <property type="entry name" value="PROTEIN YBFL-RELATED"/>
    <property type="match status" value="1"/>
</dbReference>
<dbReference type="InterPro" id="IPR047647">
    <property type="entry name" value="ISAs1_transpos"/>
</dbReference>
<name>R9GMP4_9SPHI</name>
<sequence length="163" mass="18979">MEQILGRFGQQSPYSTDTTIEKGHGRIETRKCEVITRLDFIDNRIFSKGIKSVVRITACREIGNKVSTEVRYYISSLNDSSLNFNRDILEHWGIENKLHWMLGMVFDEDRQRKRTKNAANNFSFIRKIALNTRKKDTSKGSMVTKRLQAGWDNNFLKGLFNLI</sequence>
<dbReference type="Pfam" id="PF01609">
    <property type="entry name" value="DDE_Tnp_1"/>
    <property type="match status" value="1"/>
</dbReference>
<dbReference type="NCBIfam" id="NF033564">
    <property type="entry name" value="transpos_ISAs1"/>
    <property type="match status" value="1"/>
</dbReference>
<dbReference type="eggNOG" id="COG5433">
    <property type="taxonomic scope" value="Bacteria"/>
</dbReference>
<dbReference type="GO" id="GO:0006313">
    <property type="term" value="P:DNA transposition"/>
    <property type="evidence" value="ECO:0007669"/>
    <property type="project" value="InterPro"/>
</dbReference>
<protein>
    <submittedName>
        <fullName evidence="3">H repeat-associated protein-like protein</fullName>
    </submittedName>
</protein>
<dbReference type="AlphaFoldDB" id="R9GMP4"/>
<accession>R9GMP4</accession>
<evidence type="ECO:0000313" key="3">
    <source>
        <dbReference type="EMBL" id="EOR92981.1"/>
    </source>
</evidence>
<keyword evidence="4" id="KW-1185">Reference proteome</keyword>
<reference evidence="3 4" key="1">
    <citation type="journal article" date="2013" name="Genome Announc.">
        <title>Draft Genome Sequence of Arcticibacter svalbardensis Strain MN12-7T, a Member of the Family Sphingobacteriaceae Isolated from an Arctic Soil Sample.</title>
        <authorList>
            <person name="Shivaji S."/>
            <person name="Ara S."/>
            <person name="Prasad S."/>
            <person name="Manasa B.P."/>
            <person name="Begum Z."/>
            <person name="Singh A."/>
            <person name="Kumar Pinnaka A."/>
        </authorList>
    </citation>
    <scope>NUCLEOTIDE SEQUENCE [LARGE SCALE GENOMIC DNA]</scope>
    <source>
        <strain evidence="3 4">MN12-7</strain>
    </source>
</reference>
<dbReference type="PATRIC" id="fig|1150600.3.peg.3821"/>
<dbReference type="PANTHER" id="PTHR30298">
    <property type="entry name" value="H REPEAT-ASSOCIATED PREDICTED TRANSPOSASE"/>
    <property type="match status" value="1"/>
</dbReference>
<evidence type="ECO:0000313" key="4">
    <source>
        <dbReference type="Proteomes" id="UP000014174"/>
    </source>
</evidence>
<dbReference type="Proteomes" id="UP000014174">
    <property type="component" value="Unassembled WGS sequence"/>
</dbReference>
<evidence type="ECO:0000256" key="1">
    <source>
        <dbReference type="SAM" id="MobiDB-lite"/>
    </source>
</evidence>
<comment type="caution">
    <text evidence="3">The sequence shown here is derived from an EMBL/GenBank/DDBJ whole genome shotgun (WGS) entry which is preliminary data.</text>
</comment>
<gene>
    <name evidence="3" type="ORF">ADIARSV_3854</name>
</gene>
<feature type="domain" description="Transposase IS4-like" evidence="2">
    <location>
        <begin position="37"/>
        <end position="131"/>
    </location>
</feature>
<organism evidence="3 4">
    <name type="scientific">Arcticibacter svalbardensis MN12-7</name>
    <dbReference type="NCBI Taxonomy" id="1150600"/>
    <lineage>
        <taxon>Bacteria</taxon>
        <taxon>Pseudomonadati</taxon>
        <taxon>Bacteroidota</taxon>
        <taxon>Sphingobacteriia</taxon>
        <taxon>Sphingobacteriales</taxon>
        <taxon>Sphingobacteriaceae</taxon>
        <taxon>Arcticibacter</taxon>
    </lineage>
</organism>
<feature type="compositionally biased region" description="Polar residues" evidence="1">
    <location>
        <begin position="9"/>
        <end position="18"/>
    </location>
</feature>
<dbReference type="GO" id="GO:0003677">
    <property type="term" value="F:DNA binding"/>
    <property type="evidence" value="ECO:0007669"/>
    <property type="project" value="InterPro"/>
</dbReference>
<dbReference type="STRING" id="1150600.ADIARSV_3854"/>
<dbReference type="GO" id="GO:0004803">
    <property type="term" value="F:transposase activity"/>
    <property type="evidence" value="ECO:0007669"/>
    <property type="project" value="InterPro"/>
</dbReference>
<proteinExistence type="predicted"/>